<evidence type="ECO:0000313" key="1">
    <source>
        <dbReference type="EMBL" id="GJE65991.1"/>
    </source>
</evidence>
<dbReference type="EMBL" id="BPRC01000011">
    <property type="protein sequence ID" value="GJE65991.1"/>
    <property type="molecule type" value="Genomic_DNA"/>
</dbReference>
<reference evidence="1" key="2">
    <citation type="submission" date="2021-08" db="EMBL/GenBank/DDBJ databases">
        <authorList>
            <person name="Tani A."/>
            <person name="Ola A."/>
            <person name="Ogura Y."/>
            <person name="Katsura K."/>
            <person name="Hayashi T."/>
        </authorList>
    </citation>
    <scope>NUCLEOTIDE SEQUENCE</scope>
    <source>
        <strain evidence="1">NBRC 15686</strain>
    </source>
</reference>
<dbReference type="Gene3D" id="3.30.2000.30">
    <property type="match status" value="1"/>
</dbReference>
<protein>
    <recommendedName>
        <fullName evidence="3">DUF3168 domain-containing protein</fullName>
    </recommendedName>
</protein>
<gene>
    <name evidence="1" type="ORF">LNAOJCKE_3205</name>
</gene>
<evidence type="ECO:0008006" key="3">
    <source>
        <dbReference type="Google" id="ProtNLM"/>
    </source>
</evidence>
<dbReference type="Pfam" id="PF11367">
    <property type="entry name" value="Tail_completion_gp17"/>
    <property type="match status" value="1"/>
</dbReference>
<dbReference type="Proteomes" id="UP001055039">
    <property type="component" value="Unassembled WGS sequence"/>
</dbReference>
<organism evidence="1 2">
    <name type="scientific">Methylorubrum aminovorans</name>
    <dbReference type="NCBI Taxonomy" id="269069"/>
    <lineage>
        <taxon>Bacteria</taxon>
        <taxon>Pseudomonadati</taxon>
        <taxon>Pseudomonadota</taxon>
        <taxon>Alphaproteobacteria</taxon>
        <taxon>Hyphomicrobiales</taxon>
        <taxon>Methylobacteriaceae</taxon>
        <taxon>Methylorubrum</taxon>
    </lineage>
</organism>
<sequence length="139" mass="14641">MTRSSPLLALRAGLLARLAGDAPLAALMGGRLRLYDEPPRGAAPVYALFGPSEASDDAVEGARRHRHAFALTVFAKPGSARSALEVAEHIGARLDEADLALSGHALVFLRLKSLAALRDERTGEARATLSFEAVTEVAV</sequence>
<comment type="caution">
    <text evidence="1">The sequence shown here is derived from an EMBL/GenBank/DDBJ whole genome shotgun (WGS) entry which is preliminary data.</text>
</comment>
<evidence type="ECO:0000313" key="2">
    <source>
        <dbReference type="Proteomes" id="UP001055039"/>
    </source>
</evidence>
<name>A0ABQ4UH17_9HYPH</name>
<dbReference type="InterPro" id="IPR021508">
    <property type="entry name" value="Gp17-like"/>
</dbReference>
<dbReference type="InterPro" id="IPR053745">
    <property type="entry name" value="Viral_Tail_Comp_sf"/>
</dbReference>
<proteinExistence type="predicted"/>
<keyword evidence="2" id="KW-1185">Reference proteome</keyword>
<reference evidence="1" key="1">
    <citation type="journal article" date="2021" name="Front. Microbiol.">
        <title>Comprehensive Comparative Genomics and Phenotyping of Methylobacterium Species.</title>
        <authorList>
            <person name="Alessa O."/>
            <person name="Ogura Y."/>
            <person name="Fujitani Y."/>
            <person name="Takami H."/>
            <person name="Hayashi T."/>
            <person name="Sahin N."/>
            <person name="Tani A."/>
        </authorList>
    </citation>
    <scope>NUCLEOTIDE SEQUENCE</scope>
    <source>
        <strain evidence="1">NBRC 15686</strain>
    </source>
</reference>
<dbReference type="RefSeq" id="WP_238225520.1">
    <property type="nucleotide sequence ID" value="NZ_BAAADH010000007.1"/>
</dbReference>
<accession>A0ABQ4UH17</accession>